<evidence type="ECO:0000259" key="4">
    <source>
        <dbReference type="Pfam" id="PF13629"/>
    </source>
</evidence>
<dbReference type="Pfam" id="PF00263">
    <property type="entry name" value="Secretin"/>
    <property type="match status" value="1"/>
</dbReference>
<dbReference type="InterPro" id="IPR004846">
    <property type="entry name" value="T2SS/T3SS_dom"/>
</dbReference>
<evidence type="ECO:0000313" key="6">
    <source>
        <dbReference type="Proteomes" id="UP000002724"/>
    </source>
</evidence>
<protein>
    <submittedName>
        <fullName evidence="5">Type II and III secretion system protein</fullName>
    </submittedName>
</protein>
<evidence type="ECO:0000259" key="3">
    <source>
        <dbReference type="Pfam" id="PF00263"/>
    </source>
</evidence>
<dbReference type="eggNOG" id="COG4964">
    <property type="taxonomic scope" value="Bacteria"/>
</dbReference>
<keyword evidence="6" id="KW-1185">Reference proteome</keyword>
<dbReference type="Pfam" id="PF13629">
    <property type="entry name" value="T2SS-T3SS_pil_N"/>
    <property type="match status" value="1"/>
</dbReference>
<evidence type="ECO:0000256" key="2">
    <source>
        <dbReference type="SAM" id="SignalP"/>
    </source>
</evidence>
<dbReference type="OrthoDB" id="9779724at2"/>
<dbReference type="InterPro" id="IPR032789">
    <property type="entry name" value="T2SS-T3SS_pil_N"/>
</dbReference>
<dbReference type="InterPro" id="IPR001775">
    <property type="entry name" value="GspD/PilQ"/>
</dbReference>
<feature type="domain" description="Pilus formation protein N-terminal" evidence="4">
    <location>
        <begin position="57"/>
        <end position="123"/>
    </location>
</feature>
<dbReference type="PANTHER" id="PTHR30332">
    <property type="entry name" value="PROBABLE GENERAL SECRETION PATHWAY PROTEIN D"/>
    <property type="match status" value="1"/>
</dbReference>
<dbReference type="GO" id="GO:0009306">
    <property type="term" value="P:protein secretion"/>
    <property type="evidence" value="ECO:0007669"/>
    <property type="project" value="InterPro"/>
</dbReference>
<dbReference type="KEGG" id="pph:Ppha_0800"/>
<comment type="similarity">
    <text evidence="1">Belongs to the bacterial secretin family.</text>
</comment>
<dbReference type="HOGENOM" id="CLU_017952_2_0_10"/>
<sequence precursor="true">MQMNLTCLIRFACRMSALVALLVGTVPMATMASPEPVRRRDDSYVTVVSEMTAPSIYLVPLGESRVYRFAQPIKRVAMGDPKVADYIMLNRFEVYLLGKKMGSTNLAVWDQNGNLTSSPVQVSRGTTALQALLKVLFPKENDIHLLALGPALVLSGSVSDALVAESVARLVRSYFGGSVSSGTPESALVGTDSKPFTGIIEEMSKDVVFSKTESHSKETTTHGGESDSTRGVVNLLKVRDSQQVRLEVCIAQVSRTFIESLGISFFKTSGDIQGSTLLSGFVSNATLNNLLLGRLGQANGIKMVADRKPSLFKVLAEPTIVTMSGKEGFFLVGGKIYVPVRVIDYSPINLQEYDKYYISYKEYLYGVGLRFMPVVLDAGRISLKVVSEVSEPDTESATSGTKANLPLFKISTVSTNVQMNEGENLVIGGLKLDNFANAIDSVPLLSEIPILGALFRDTKKNAEKTELMVIIRPTLVKGSATMPELPTDRVIPPTRKELFLDGKLEGSPLK</sequence>
<reference evidence="5 6" key="1">
    <citation type="submission" date="2008-06" db="EMBL/GenBank/DDBJ databases">
        <title>Complete sequence of Pelodictyon phaeoclathratiforme BU-1.</title>
        <authorList>
            <consortium name="US DOE Joint Genome Institute"/>
            <person name="Lucas S."/>
            <person name="Copeland A."/>
            <person name="Lapidus A."/>
            <person name="Glavina del Rio T."/>
            <person name="Dalin E."/>
            <person name="Tice H."/>
            <person name="Bruce D."/>
            <person name="Goodwin L."/>
            <person name="Pitluck S."/>
            <person name="Schmutz J."/>
            <person name="Larimer F."/>
            <person name="Land M."/>
            <person name="Hauser L."/>
            <person name="Kyrpides N."/>
            <person name="Mikhailova N."/>
            <person name="Liu Z."/>
            <person name="Li T."/>
            <person name="Zhao F."/>
            <person name="Overmann J."/>
            <person name="Bryant D.A."/>
            <person name="Richardson P."/>
        </authorList>
    </citation>
    <scope>NUCLEOTIDE SEQUENCE [LARGE SCALE GENOMIC DNA]</scope>
    <source>
        <strain evidence="6">DSM 5477 / BU-1</strain>
    </source>
</reference>
<dbReference type="AlphaFoldDB" id="B4SEJ8"/>
<dbReference type="Proteomes" id="UP000002724">
    <property type="component" value="Chromosome"/>
</dbReference>
<feature type="signal peptide" evidence="2">
    <location>
        <begin position="1"/>
        <end position="32"/>
    </location>
</feature>
<evidence type="ECO:0000256" key="1">
    <source>
        <dbReference type="RuleBase" id="RU004003"/>
    </source>
</evidence>
<name>B4SEJ8_PELPB</name>
<gene>
    <name evidence="5" type="ordered locus">Ppha_0800</name>
</gene>
<feature type="chain" id="PRO_5002825881" evidence="2">
    <location>
        <begin position="33"/>
        <end position="510"/>
    </location>
</feature>
<accession>B4SEJ8</accession>
<dbReference type="PANTHER" id="PTHR30332:SF17">
    <property type="entry name" value="TYPE IV PILIATION SYSTEM PROTEIN DR_0774-RELATED"/>
    <property type="match status" value="1"/>
</dbReference>
<dbReference type="GO" id="GO:0015627">
    <property type="term" value="C:type II protein secretion system complex"/>
    <property type="evidence" value="ECO:0007669"/>
    <property type="project" value="TreeGrafter"/>
</dbReference>
<proteinExistence type="inferred from homology"/>
<evidence type="ECO:0000313" key="5">
    <source>
        <dbReference type="EMBL" id="ACF43090.1"/>
    </source>
</evidence>
<dbReference type="InterPro" id="IPR050810">
    <property type="entry name" value="Bact_Secretion_Sys_Channel"/>
</dbReference>
<organism evidence="5 6">
    <name type="scientific">Pelodictyon phaeoclathratiforme (strain DSM 5477 / BU-1)</name>
    <dbReference type="NCBI Taxonomy" id="324925"/>
    <lineage>
        <taxon>Bacteria</taxon>
        <taxon>Pseudomonadati</taxon>
        <taxon>Chlorobiota</taxon>
        <taxon>Chlorobiia</taxon>
        <taxon>Chlorobiales</taxon>
        <taxon>Chlorobiaceae</taxon>
        <taxon>Chlorobium/Pelodictyon group</taxon>
        <taxon>Pelodictyon</taxon>
    </lineage>
</organism>
<dbReference type="STRING" id="324925.Ppha_0800"/>
<dbReference type="EMBL" id="CP001110">
    <property type="protein sequence ID" value="ACF43090.1"/>
    <property type="molecule type" value="Genomic_DNA"/>
</dbReference>
<dbReference type="PRINTS" id="PR00811">
    <property type="entry name" value="BCTERIALGSPD"/>
</dbReference>
<keyword evidence="2" id="KW-0732">Signal</keyword>
<feature type="domain" description="Type II/III secretion system secretin-like" evidence="3">
    <location>
        <begin position="311"/>
        <end position="477"/>
    </location>
</feature>